<comment type="similarity">
    <text evidence="3">Belongs to the DRC10 family.</text>
</comment>
<evidence type="ECO:0000256" key="7">
    <source>
        <dbReference type="ARBA" id="ARBA00023069"/>
    </source>
</evidence>
<dbReference type="CDD" id="cd23767">
    <property type="entry name" value="IQCD"/>
    <property type="match status" value="1"/>
</dbReference>
<evidence type="ECO:0000256" key="11">
    <source>
        <dbReference type="ARBA" id="ARBA00046836"/>
    </source>
</evidence>
<dbReference type="SMART" id="SM00015">
    <property type="entry name" value="IQ"/>
    <property type="match status" value="1"/>
</dbReference>
<keyword evidence="9" id="KW-0966">Cell projection</keyword>
<feature type="compositionally biased region" description="Basic and acidic residues" evidence="13">
    <location>
        <begin position="191"/>
        <end position="211"/>
    </location>
</feature>
<dbReference type="AlphaFoldDB" id="A0A8C0TSB8"/>
<dbReference type="Gene3D" id="1.20.5.190">
    <property type="match status" value="1"/>
</dbReference>
<comment type="function">
    <text evidence="1">Component of the nexin-dynein regulatory complex (N-DRC), a key regulator of ciliary/flagellar motility which maintains the alignment and integrity of the distal axoneme and regulates microtubule sliding in motile axonemes.</text>
</comment>
<evidence type="ECO:0000256" key="13">
    <source>
        <dbReference type="SAM" id="MobiDB-lite"/>
    </source>
</evidence>
<dbReference type="PANTHER" id="PTHR31598:SF1">
    <property type="entry name" value="DYNEIN REGULATORY COMPLEX PROTEIN 10"/>
    <property type="match status" value="1"/>
</dbReference>
<sequence>VKDREKENFVIQELKNHLHQVLKLSENSLFRIKQEAEKQQKAYFRASQARVTKMQQEILMLRSQHHNLVMENQEAEQALRKKKYKVETEIENWIQKYDMEMSAKQDEYEELDTIHKEEKVQLEELKQRHNVLVEEFAQIRAEREINAKKRMEAKQEMLRMTRAATLIQALWKGYLVRSMLRSRKKKRSKSKERDKRKGKGKAKEKGKEKAKGKAKAKK</sequence>
<evidence type="ECO:0000256" key="10">
    <source>
        <dbReference type="ARBA" id="ARBA00032180"/>
    </source>
</evidence>
<dbReference type="Pfam" id="PF00612">
    <property type="entry name" value="IQ"/>
    <property type="match status" value="1"/>
</dbReference>
<keyword evidence="7" id="KW-0969">Cilium</keyword>
<dbReference type="Proteomes" id="UP000694542">
    <property type="component" value="Chromosome 26"/>
</dbReference>
<evidence type="ECO:0000256" key="4">
    <source>
        <dbReference type="ARBA" id="ARBA00021752"/>
    </source>
</evidence>
<dbReference type="PANTHER" id="PTHR31598">
    <property type="entry name" value="IQ DOMAIN-CONTAINING PROTEIN D"/>
    <property type="match status" value="1"/>
</dbReference>
<keyword evidence="8" id="KW-0206">Cytoskeleton</keyword>
<evidence type="ECO:0000256" key="8">
    <source>
        <dbReference type="ARBA" id="ARBA00023212"/>
    </source>
</evidence>
<name>A0A8C0TSB8_CANLF</name>
<feature type="compositionally biased region" description="Basic residues" evidence="13">
    <location>
        <begin position="181"/>
        <end position="190"/>
    </location>
</feature>
<evidence type="ECO:0000256" key="6">
    <source>
        <dbReference type="ARBA" id="ARBA00022846"/>
    </source>
</evidence>
<feature type="coiled-coil region" evidence="12">
    <location>
        <begin position="108"/>
        <end position="142"/>
    </location>
</feature>
<proteinExistence type="inferred from homology"/>
<evidence type="ECO:0000256" key="2">
    <source>
        <dbReference type="ARBA" id="ARBA00004611"/>
    </source>
</evidence>
<evidence type="ECO:0000313" key="15">
    <source>
        <dbReference type="Proteomes" id="UP000694542"/>
    </source>
</evidence>
<feature type="region of interest" description="Disordered" evidence="13">
    <location>
        <begin position="181"/>
        <end position="218"/>
    </location>
</feature>
<evidence type="ECO:0000256" key="5">
    <source>
        <dbReference type="ARBA" id="ARBA00022490"/>
    </source>
</evidence>
<comment type="subunit">
    <text evidence="11">Component of the nexin-dynein regulatory complex (N-DRC). Interacts with CFAP52.</text>
</comment>
<keyword evidence="5" id="KW-0963">Cytoplasm</keyword>
<dbReference type="InterPro" id="IPR000048">
    <property type="entry name" value="IQ_motif_EF-hand-BS"/>
</dbReference>
<evidence type="ECO:0000313" key="14">
    <source>
        <dbReference type="Ensembl" id="ENSCAFP00040038961.1"/>
    </source>
</evidence>
<accession>A0A8C0TSB8</accession>
<organism evidence="14 15">
    <name type="scientific">Canis lupus familiaris</name>
    <name type="common">Dog</name>
    <name type="synonym">Canis familiaris</name>
    <dbReference type="NCBI Taxonomy" id="9615"/>
    <lineage>
        <taxon>Eukaryota</taxon>
        <taxon>Metazoa</taxon>
        <taxon>Chordata</taxon>
        <taxon>Craniata</taxon>
        <taxon>Vertebrata</taxon>
        <taxon>Euteleostomi</taxon>
        <taxon>Mammalia</taxon>
        <taxon>Eutheria</taxon>
        <taxon>Laurasiatheria</taxon>
        <taxon>Carnivora</taxon>
        <taxon>Caniformia</taxon>
        <taxon>Canidae</taxon>
        <taxon>Canis</taxon>
    </lineage>
</organism>
<dbReference type="Ensembl" id="ENSCAFT00040044608.1">
    <property type="protein sequence ID" value="ENSCAFP00040038961.1"/>
    <property type="gene ID" value="ENSCAFG00040023947.1"/>
</dbReference>
<keyword evidence="12" id="KW-0175">Coiled coil</keyword>
<evidence type="ECO:0000256" key="1">
    <source>
        <dbReference type="ARBA" id="ARBA00003029"/>
    </source>
</evidence>
<dbReference type="InterPro" id="IPR042815">
    <property type="entry name" value="DRC10"/>
</dbReference>
<reference evidence="14" key="2">
    <citation type="submission" date="2025-08" db="UniProtKB">
        <authorList>
            <consortium name="Ensembl"/>
        </authorList>
    </citation>
    <scope>IDENTIFICATION</scope>
</reference>
<evidence type="ECO:0000256" key="12">
    <source>
        <dbReference type="SAM" id="Coils"/>
    </source>
</evidence>
<dbReference type="PROSITE" id="PS50096">
    <property type="entry name" value="IQ"/>
    <property type="match status" value="1"/>
</dbReference>
<reference evidence="14" key="1">
    <citation type="submission" date="2018-10" db="EMBL/GenBank/DDBJ databases">
        <title>De novo assembly of a Great Dane genome.</title>
        <authorList>
            <person name="Kidd J.M."/>
            <person name="Pendleton A.L."/>
            <person name="Shen F."/>
            <person name="Emery S."/>
        </authorList>
    </citation>
    <scope>NUCLEOTIDE SEQUENCE [LARGE SCALE GENOMIC DNA]</scope>
    <source>
        <strain evidence="14">Great Dane</strain>
    </source>
</reference>
<evidence type="ECO:0000256" key="9">
    <source>
        <dbReference type="ARBA" id="ARBA00023273"/>
    </source>
</evidence>
<protein>
    <recommendedName>
        <fullName evidence="4">Dynein regulatory complex protein 10</fullName>
    </recommendedName>
    <alternativeName>
        <fullName evidence="10">IQ domain-containing protein D</fullName>
    </alternativeName>
</protein>
<comment type="subcellular location">
    <subcellularLocation>
        <location evidence="2">Cytoplasm</location>
        <location evidence="2">Cytoskeleton</location>
        <location evidence="2">Flagellum axoneme</location>
    </subcellularLocation>
</comment>
<evidence type="ECO:0000256" key="3">
    <source>
        <dbReference type="ARBA" id="ARBA00009071"/>
    </source>
</evidence>
<keyword evidence="6" id="KW-0282">Flagellum</keyword>